<dbReference type="Proteomes" id="UP000828251">
    <property type="component" value="Unassembled WGS sequence"/>
</dbReference>
<accession>A0A9D3ZSG3</accession>
<organism evidence="1 2">
    <name type="scientific">Gossypium stocksii</name>
    <dbReference type="NCBI Taxonomy" id="47602"/>
    <lineage>
        <taxon>Eukaryota</taxon>
        <taxon>Viridiplantae</taxon>
        <taxon>Streptophyta</taxon>
        <taxon>Embryophyta</taxon>
        <taxon>Tracheophyta</taxon>
        <taxon>Spermatophyta</taxon>
        <taxon>Magnoliopsida</taxon>
        <taxon>eudicotyledons</taxon>
        <taxon>Gunneridae</taxon>
        <taxon>Pentapetalae</taxon>
        <taxon>rosids</taxon>
        <taxon>malvids</taxon>
        <taxon>Malvales</taxon>
        <taxon>Malvaceae</taxon>
        <taxon>Malvoideae</taxon>
        <taxon>Gossypium</taxon>
    </lineage>
</organism>
<proteinExistence type="predicted"/>
<keyword evidence="2" id="KW-1185">Reference proteome</keyword>
<dbReference type="EMBL" id="JAIQCV010000009">
    <property type="protein sequence ID" value="KAH1063205.1"/>
    <property type="molecule type" value="Genomic_DNA"/>
</dbReference>
<gene>
    <name evidence="1" type="ORF">J1N35_028192</name>
</gene>
<name>A0A9D3ZSG3_9ROSI</name>
<protein>
    <submittedName>
        <fullName evidence="1">Uncharacterized protein</fullName>
    </submittedName>
</protein>
<reference evidence="1 2" key="1">
    <citation type="journal article" date="2021" name="Plant Biotechnol. J.">
        <title>Multi-omics assisted identification of the key and species-specific regulatory components of drought-tolerant mechanisms in Gossypium stocksii.</title>
        <authorList>
            <person name="Yu D."/>
            <person name="Ke L."/>
            <person name="Zhang D."/>
            <person name="Wu Y."/>
            <person name="Sun Y."/>
            <person name="Mei J."/>
            <person name="Sun J."/>
            <person name="Sun Y."/>
        </authorList>
    </citation>
    <scope>NUCLEOTIDE SEQUENCE [LARGE SCALE GENOMIC DNA]</scope>
    <source>
        <strain evidence="2">cv. E1</strain>
        <tissue evidence="1">Leaf</tissue>
    </source>
</reference>
<sequence>MDRNEVVVCVLLMSNESLIKEEIKKELAEMKLMLKKLTTSSNKLEDILVDGKRDQGRRGLGFVDKEVGERSKLVLVKPFKKNVLPDKGIFVKKTSFKEVGERSRLVLFNPFKKNVLPHKMIFHYYGALSHIIPHCFKMLHELRWKNTMPKAVPTPHGITTLGFISFSQVQVFD</sequence>
<evidence type="ECO:0000313" key="1">
    <source>
        <dbReference type="EMBL" id="KAH1063205.1"/>
    </source>
</evidence>
<evidence type="ECO:0000313" key="2">
    <source>
        <dbReference type="Proteomes" id="UP000828251"/>
    </source>
</evidence>
<dbReference type="AlphaFoldDB" id="A0A9D3ZSG3"/>
<comment type="caution">
    <text evidence="1">The sequence shown here is derived from an EMBL/GenBank/DDBJ whole genome shotgun (WGS) entry which is preliminary data.</text>
</comment>